<dbReference type="CDD" id="cd01576">
    <property type="entry name" value="AcnB_Swivel"/>
    <property type="match status" value="1"/>
</dbReference>
<dbReference type="FunFam" id="3.30.499.10:FF:000001">
    <property type="entry name" value="Aconitate hydratase B"/>
    <property type="match status" value="1"/>
</dbReference>
<dbReference type="NCBIfam" id="NF006452">
    <property type="entry name" value="PRK08788.1"/>
    <property type="match status" value="1"/>
</dbReference>
<proteinExistence type="inferred from homology"/>
<evidence type="ECO:0000313" key="8">
    <source>
        <dbReference type="EMBL" id="EEF27290.1"/>
    </source>
</evidence>
<gene>
    <name evidence="8" type="ORF">RCOM_0049330</name>
</gene>
<evidence type="ECO:0000259" key="6">
    <source>
        <dbReference type="Pfam" id="PF06434"/>
    </source>
</evidence>
<keyword evidence="9" id="KW-1185">Reference proteome</keyword>
<keyword evidence="1" id="KW-0479">Metal-binding</keyword>
<evidence type="ECO:0000313" key="9">
    <source>
        <dbReference type="Proteomes" id="UP000008311"/>
    </source>
</evidence>
<protein>
    <submittedName>
        <fullName evidence="8">Aconitase, putative</fullName>
        <ecNumber evidence="8">4.2.1.3</ecNumber>
    </submittedName>
</protein>
<dbReference type="AlphaFoldDB" id="B9TA26"/>
<dbReference type="PANTHER" id="PTHR43160:SF4">
    <property type="entry name" value="ACONITATE HYDRATASE B"/>
    <property type="match status" value="1"/>
</dbReference>
<dbReference type="InterPro" id="IPR015931">
    <property type="entry name" value="Acnase/IPM_dHydase_lsu_aba_1/3"/>
</dbReference>
<organism evidence="8 9">
    <name type="scientific">Ricinus communis</name>
    <name type="common">Castor bean</name>
    <dbReference type="NCBI Taxonomy" id="3988"/>
    <lineage>
        <taxon>Eukaryota</taxon>
        <taxon>Viridiplantae</taxon>
        <taxon>Streptophyta</taxon>
        <taxon>Embryophyta</taxon>
        <taxon>Tracheophyta</taxon>
        <taxon>Spermatophyta</taxon>
        <taxon>Magnoliopsida</taxon>
        <taxon>eudicotyledons</taxon>
        <taxon>Gunneridae</taxon>
        <taxon>Pentapetalae</taxon>
        <taxon>rosids</taxon>
        <taxon>fabids</taxon>
        <taxon>Malpighiales</taxon>
        <taxon>Euphorbiaceae</taxon>
        <taxon>Acalyphoideae</taxon>
        <taxon>Acalypheae</taxon>
        <taxon>Ricinus</taxon>
    </lineage>
</organism>
<dbReference type="InterPro" id="IPR001753">
    <property type="entry name" value="Enoyl-CoA_hydra/iso"/>
</dbReference>
<dbReference type="InterPro" id="IPR015933">
    <property type="entry name" value="Aconitase_B_HEAT-like_dom"/>
</dbReference>
<dbReference type="Pfam" id="PF00330">
    <property type="entry name" value="Aconitase"/>
    <property type="match status" value="1"/>
</dbReference>
<dbReference type="InterPro" id="IPR015929">
    <property type="entry name" value="Aconitase_B_swivel"/>
</dbReference>
<comment type="similarity">
    <text evidence="4">Belongs to the enoyl-CoA hydratase/isomerase family.</text>
</comment>
<dbReference type="InterPro" id="IPR036288">
    <property type="entry name" value="Aconitase_B_HEAT-like_dom_sf"/>
</dbReference>
<dbReference type="SUPFAM" id="SSF52096">
    <property type="entry name" value="ClpP/crotonase"/>
    <property type="match status" value="1"/>
</dbReference>
<dbReference type="InterPro" id="IPR036008">
    <property type="entry name" value="Aconitase_4Fe-4S_dom"/>
</dbReference>
<dbReference type="Proteomes" id="UP000008311">
    <property type="component" value="Unassembled WGS sequence"/>
</dbReference>
<sequence length="757" mass="82763">MFDAFHDVDAKVKAGNPHAKTLMTAWANAEWFTSKPALAAEIKVVVFKLDGETNTDDLSPAQDAWSRPDIPLHAKAMLINRMTDGLSVIESLKQKGLPLAYVGDVVGTGSSRKSAINSVQWWMGDDIPFIPNKRTGGVVIGSKIAPIFFNTAEDSGALPLQCDVSKLNTGDVIVIKPFEGKVFSEAGELLSTFEMNPVTLPDEVRAGGRIPLIIGRGLTANARKALGLGDTDTFIKSVPAKETGKGYTLAQKMVGRACGLPEGVGVRPGTYCEPKATTVGSQDTTGGMTRDELKELACLGFSADLVMQSFCHTAAYPKPVDIKLQHELPEFMSSRGGVSLRAGDGVIHSWLNRLILPDTVGTGGDSHTRFPIGISFPAGSGLVAFAAATGAMPLDMPESVLVRFKGEMQPGITLRDLVNAIPYAAIKEGTLTEKFMKPFEQGLVNYQQRLLSHDYGQVFCRFDAEQQALWSYIHQPQRIPCINHELLMNLHEHHADIQRSGGYVQADADTVLPIRYSVFASATPGYFNMGGDLQKMAAAIRQQDRTQLQAYAKLSIDVVAQRAFRFQLDHVTKISLLQGEVLGAGIEAAMTSDVLIAEKQSVFCFPELFFNMIPGMGAYSFIARKAGIAVADKMILGCERYTAEECLQMGLIDIVVEEGEGEQAVQDFIHKNNKRAEGFLSAQKAKARINPLTYDELKDIVDVWVENALRLTERDLKVMDRFYRAQSRLFPNEAQVSDVTPQQPLVLPIDHHMAVNQ</sequence>
<reference evidence="9" key="1">
    <citation type="journal article" date="2010" name="Nat. Biotechnol.">
        <title>Draft genome sequence of the oilseed species Ricinus communis.</title>
        <authorList>
            <person name="Chan A.P."/>
            <person name="Crabtree J."/>
            <person name="Zhao Q."/>
            <person name="Lorenzi H."/>
            <person name="Orvis J."/>
            <person name="Puiu D."/>
            <person name="Melake-Berhan A."/>
            <person name="Jones K.M."/>
            <person name="Redman J."/>
            <person name="Chen G."/>
            <person name="Cahoon E.B."/>
            <person name="Gedil M."/>
            <person name="Stanke M."/>
            <person name="Haas B.J."/>
            <person name="Wortman J.R."/>
            <person name="Fraser-Liggett C.M."/>
            <person name="Ravel J."/>
            <person name="Rabinowicz P.D."/>
        </authorList>
    </citation>
    <scope>NUCLEOTIDE SEQUENCE [LARGE SCALE GENOMIC DNA]</scope>
    <source>
        <strain evidence="9">cv. Hale</strain>
    </source>
</reference>
<dbReference type="Pfam" id="PF00378">
    <property type="entry name" value="ECH_1"/>
    <property type="match status" value="1"/>
</dbReference>
<dbReference type="GO" id="GO:0003994">
    <property type="term" value="F:aconitate hydratase activity"/>
    <property type="evidence" value="ECO:0000318"/>
    <property type="project" value="GO_Central"/>
</dbReference>
<evidence type="ECO:0000259" key="5">
    <source>
        <dbReference type="Pfam" id="PF00330"/>
    </source>
</evidence>
<feature type="domain" description="Aconitase/3-isopropylmalate dehydratase large subunit alpha/beta/alpha" evidence="5">
    <location>
        <begin position="340"/>
        <end position="429"/>
    </location>
</feature>
<dbReference type="Pfam" id="PF11791">
    <property type="entry name" value="Aconitase_B_N"/>
    <property type="match status" value="1"/>
</dbReference>
<dbReference type="Gene3D" id="1.25.40.310">
    <property type="entry name" value="Aconitate B, HEAT-like domain"/>
    <property type="match status" value="1"/>
</dbReference>
<evidence type="ECO:0000256" key="4">
    <source>
        <dbReference type="RuleBase" id="RU003707"/>
    </source>
</evidence>
<dbReference type="SUPFAM" id="SSF53732">
    <property type="entry name" value="Aconitase iron-sulfur domain"/>
    <property type="match status" value="1"/>
</dbReference>
<keyword evidence="2" id="KW-0408">Iron</keyword>
<dbReference type="InterPro" id="IPR050926">
    <property type="entry name" value="Aconitase/IPM_isomerase"/>
</dbReference>
<dbReference type="GO" id="GO:0046872">
    <property type="term" value="F:metal ion binding"/>
    <property type="evidence" value="ECO:0007669"/>
    <property type="project" value="UniProtKB-KW"/>
</dbReference>
<dbReference type="InParanoid" id="B9TA26"/>
<evidence type="ECO:0000259" key="7">
    <source>
        <dbReference type="Pfam" id="PF11791"/>
    </source>
</evidence>
<dbReference type="GO" id="GO:0006099">
    <property type="term" value="P:tricarboxylic acid cycle"/>
    <property type="evidence" value="ECO:0000318"/>
    <property type="project" value="GO_Central"/>
</dbReference>
<accession>B9TA26</accession>
<dbReference type="Gene3D" id="6.20.390.30">
    <property type="match status" value="1"/>
</dbReference>
<dbReference type="Gene3D" id="3.90.226.10">
    <property type="entry name" value="2-enoyl-CoA Hydratase, Chain A, domain 1"/>
    <property type="match status" value="1"/>
</dbReference>
<dbReference type="CDD" id="cd06558">
    <property type="entry name" value="crotonase-like"/>
    <property type="match status" value="1"/>
</dbReference>
<dbReference type="InterPro" id="IPR029045">
    <property type="entry name" value="ClpP/crotonase-like_dom_sf"/>
</dbReference>
<dbReference type="EC" id="4.2.1.3" evidence="8"/>
<feature type="domain" description="Aconitase B HEAT-like" evidence="7">
    <location>
        <begin position="1"/>
        <end position="32"/>
    </location>
</feature>
<dbReference type="PANTHER" id="PTHR43160">
    <property type="entry name" value="ACONITATE HYDRATASE B"/>
    <property type="match status" value="1"/>
</dbReference>
<dbReference type="PROSITE" id="PS00166">
    <property type="entry name" value="ENOYL_COA_HYDRATASE"/>
    <property type="match status" value="1"/>
</dbReference>
<dbReference type="Gene3D" id="3.20.19.10">
    <property type="entry name" value="Aconitase, domain 4"/>
    <property type="match status" value="1"/>
</dbReference>
<evidence type="ECO:0000256" key="3">
    <source>
        <dbReference type="ARBA" id="ARBA00023014"/>
    </source>
</evidence>
<dbReference type="STRING" id="3988.B9TA26"/>
<dbReference type="SUPFAM" id="SSF52016">
    <property type="entry name" value="LeuD/IlvD-like"/>
    <property type="match status" value="1"/>
</dbReference>
<dbReference type="SUPFAM" id="SSF74778">
    <property type="entry name" value="Aconitase B, N-terminal domain"/>
    <property type="match status" value="1"/>
</dbReference>
<keyword evidence="3" id="KW-0411">Iron-sulfur</keyword>
<keyword evidence="8" id="KW-0456">Lyase</keyword>
<feature type="domain" description="Aconitase B swivel" evidence="6">
    <location>
        <begin position="44"/>
        <end position="247"/>
    </location>
</feature>
<dbReference type="GO" id="GO:0051539">
    <property type="term" value="F:4 iron, 4 sulfur cluster binding"/>
    <property type="evidence" value="ECO:0000318"/>
    <property type="project" value="GO_Central"/>
</dbReference>
<dbReference type="InterPro" id="IPR015928">
    <property type="entry name" value="Aconitase/3IPM_dehydase_swvl"/>
</dbReference>
<dbReference type="eggNOG" id="KOG1683">
    <property type="taxonomic scope" value="Eukaryota"/>
</dbReference>
<dbReference type="EMBL" id="EQ975533">
    <property type="protein sequence ID" value="EEF27290.1"/>
    <property type="molecule type" value="Genomic_DNA"/>
</dbReference>
<evidence type="ECO:0000256" key="1">
    <source>
        <dbReference type="ARBA" id="ARBA00022723"/>
    </source>
</evidence>
<name>B9TA26_RICCO</name>
<dbReference type="Gene3D" id="3.30.499.10">
    <property type="entry name" value="Aconitase, domain 3"/>
    <property type="match status" value="1"/>
</dbReference>
<evidence type="ECO:0000256" key="2">
    <source>
        <dbReference type="ARBA" id="ARBA00023004"/>
    </source>
</evidence>
<dbReference type="InterPro" id="IPR001030">
    <property type="entry name" value="Acoase/IPM_deHydtase_lsu_aba"/>
</dbReference>
<dbReference type="InterPro" id="IPR018376">
    <property type="entry name" value="Enoyl-CoA_hyd/isom_CS"/>
</dbReference>
<dbReference type="Pfam" id="PF06434">
    <property type="entry name" value="Aconitase_2_N"/>
    <property type="match status" value="1"/>
</dbReference>